<protein>
    <submittedName>
        <fullName evidence="2">Uncharacterized protein</fullName>
    </submittedName>
</protein>
<feature type="compositionally biased region" description="Basic and acidic residues" evidence="1">
    <location>
        <begin position="1"/>
        <end position="34"/>
    </location>
</feature>
<organism evidence="2 3">
    <name type="scientific">Diaporthe eres</name>
    <name type="common">Phomopsis oblonga</name>
    <dbReference type="NCBI Taxonomy" id="83184"/>
    <lineage>
        <taxon>Eukaryota</taxon>
        <taxon>Fungi</taxon>
        <taxon>Dikarya</taxon>
        <taxon>Ascomycota</taxon>
        <taxon>Pezizomycotina</taxon>
        <taxon>Sordariomycetes</taxon>
        <taxon>Sordariomycetidae</taxon>
        <taxon>Diaporthales</taxon>
        <taxon>Diaporthaceae</taxon>
        <taxon>Diaporthe</taxon>
        <taxon>Diaporthe eres species complex</taxon>
    </lineage>
</organism>
<reference evidence="2 3" key="1">
    <citation type="submission" date="2024-02" db="EMBL/GenBank/DDBJ databases">
        <title>De novo assembly and annotation of 12 fungi associated with fruit tree decline syndrome in Ontario, Canada.</title>
        <authorList>
            <person name="Sulman M."/>
            <person name="Ellouze W."/>
            <person name="Ilyukhin E."/>
        </authorList>
    </citation>
    <scope>NUCLEOTIDE SEQUENCE [LARGE SCALE GENOMIC DNA]</scope>
    <source>
        <strain evidence="2 3">M169</strain>
    </source>
</reference>
<dbReference type="Proteomes" id="UP001430848">
    <property type="component" value="Unassembled WGS sequence"/>
</dbReference>
<keyword evidence="3" id="KW-1185">Reference proteome</keyword>
<name>A0ABR1PJD6_DIAER</name>
<gene>
    <name evidence="2" type="ORF">SLS63_002497</name>
</gene>
<feature type="compositionally biased region" description="Acidic residues" evidence="1">
    <location>
        <begin position="35"/>
        <end position="52"/>
    </location>
</feature>
<accession>A0ABR1PJD6</accession>
<sequence>MPQQHHDDEFEELHEYPGRPEDKDLEDGDVKLDDVPQDGDDHDQELQEEGDGYDCHEEAAYGAEV</sequence>
<dbReference type="EMBL" id="JAKNSF020000006">
    <property type="protein sequence ID" value="KAK7738164.1"/>
    <property type="molecule type" value="Genomic_DNA"/>
</dbReference>
<proteinExistence type="predicted"/>
<evidence type="ECO:0000313" key="2">
    <source>
        <dbReference type="EMBL" id="KAK7738164.1"/>
    </source>
</evidence>
<feature type="region of interest" description="Disordered" evidence="1">
    <location>
        <begin position="1"/>
        <end position="65"/>
    </location>
</feature>
<comment type="caution">
    <text evidence="2">The sequence shown here is derived from an EMBL/GenBank/DDBJ whole genome shotgun (WGS) entry which is preliminary data.</text>
</comment>
<evidence type="ECO:0000256" key="1">
    <source>
        <dbReference type="SAM" id="MobiDB-lite"/>
    </source>
</evidence>
<evidence type="ECO:0000313" key="3">
    <source>
        <dbReference type="Proteomes" id="UP001430848"/>
    </source>
</evidence>